<accession>F4P3H7</accession>
<dbReference type="GeneID" id="18236614"/>
<dbReference type="PANTHER" id="PTHR10395">
    <property type="entry name" value="URICASE AND TRANSTHYRETIN-RELATED"/>
    <property type="match status" value="1"/>
</dbReference>
<dbReference type="InterPro" id="IPR014306">
    <property type="entry name" value="Hydroxyisourate_hydrolase"/>
</dbReference>
<evidence type="ECO:0000259" key="8">
    <source>
        <dbReference type="SMART" id="SM00095"/>
    </source>
</evidence>
<protein>
    <recommendedName>
        <fullName evidence="7">5-hydroxyisourate hydrolase</fullName>
        <shortName evidence="7">HIU hydrolase</shortName>
        <shortName evidence="7">HIUHase</shortName>
        <ecNumber evidence="7">3.5.2.17</ecNumber>
    </recommendedName>
</protein>
<comment type="catalytic activity">
    <reaction evidence="1 7">
        <text>5-hydroxyisourate + H2O = 5-hydroxy-2-oxo-4-ureido-2,5-dihydro-1H-imidazole-5-carboxylate + H(+)</text>
        <dbReference type="Rhea" id="RHEA:23736"/>
        <dbReference type="ChEBI" id="CHEBI:15377"/>
        <dbReference type="ChEBI" id="CHEBI:15378"/>
        <dbReference type="ChEBI" id="CHEBI:18072"/>
        <dbReference type="ChEBI" id="CHEBI:58639"/>
        <dbReference type="EC" id="3.5.2.17"/>
    </reaction>
</comment>
<dbReference type="CDD" id="cd05822">
    <property type="entry name" value="TLP_HIUase"/>
    <property type="match status" value="1"/>
</dbReference>
<dbReference type="PANTHER" id="PTHR10395:SF7">
    <property type="entry name" value="5-HYDROXYISOURATE HYDROLASE"/>
    <property type="match status" value="1"/>
</dbReference>
<dbReference type="InParanoid" id="F4P3H7"/>
<dbReference type="GO" id="GO:0006144">
    <property type="term" value="P:purine nucleobase metabolic process"/>
    <property type="evidence" value="ECO:0000318"/>
    <property type="project" value="GO_Central"/>
</dbReference>
<evidence type="ECO:0000256" key="7">
    <source>
        <dbReference type="RuleBase" id="RU361270"/>
    </source>
</evidence>
<dbReference type="EMBL" id="GL882884">
    <property type="protein sequence ID" value="EGF80469.1"/>
    <property type="molecule type" value="Genomic_DNA"/>
</dbReference>
<evidence type="ECO:0000313" key="9">
    <source>
        <dbReference type="EMBL" id="EGF80469.1"/>
    </source>
</evidence>
<dbReference type="AlphaFoldDB" id="F4P3H7"/>
<evidence type="ECO:0000256" key="6">
    <source>
        <dbReference type="ARBA" id="ARBA00022801"/>
    </source>
</evidence>
<dbReference type="GO" id="GO:0033971">
    <property type="term" value="F:hydroxyisourate hydrolase activity"/>
    <property type="evidence" value="ECO:0007669"/>
    <property type="project" value="UniProtKB-EC"/>
</dbReference>
<evidence type="ECO:0000256" key="3">
    <source>
        <dbReference type="ARBA" id="ARBA00009850"/>
    </source>
</evidence>
<dbReference type="NCBIfam" id="TIGR02962">
    <property type="entry name" value="hdxy_isourate"/>
    <property type="match status" value="1"/>
</dbReference>
<dbReference type="FunCoup" id="F4P3H7">
    <property type="interactions" value="38"/>
</dbReference>
<comment type="similarity">
    <text evidence="3 7">Belongs to the transthyretin family. 5-hydroxyisourate hydrolase subfamily.</text>
</comment>
<keyword evidence="5 7" id="KW-0659">Purine metabolism</keyword>
<organism evidence="9 10">
    <name type="scientific">Batrachochytrium dendrobatidis (strain JAM81 / FGSC 10211)</name>
    <name type="common">Frog chytrid fungus</name>
    <dbReference type="NCBI Taxonomy" id="684364"/>
    <lineage>
        <taxon>Eukaryota</taxon>
        <taxon>Fungi</taxon>
        <taxon>Fungi incertae sedis</taxon>
        <taxon>Chytridiomycota</taxon>
        <taxon>Chytridiomycota incertae sedis</taxon>
        <taxon>Chytridiomycetes</taxon>
        <taxon>Rhizophydiales</taxon>
        <taxon>Rhizophydiales incertae sedis</taxon>
        <taxon>Batrachochytrium</taxon>
    </lineage>
</organism>
<dbReference type="STRING" id="684364.F4P3H7"/>
<gene>
    <name evidence="9" type="ORF">BATDEDRAFT_11754</name>
</gene>
<dbReference type="InterPro" id="IPR023416">
    <property type="entry name" value="Transthyretin/HIU_hydrolase_d"/>
</dbReference>
<dbReference type="Gene3D" id="2.60.40.180">
    <property type="entry name" value="Transthyretin/hydroxyisourate hydrolase domain"/>
    <property type="match status" value="1"/>
</dbReference>
<evidence type="ECO:0000256" key="4">
    <source>
        <dbReference type="ARBA" id="ARBA00011881"/>
    </source>
</evidence>
<dbReference type="Pfam" id="PF00576">
    <property type="entry name" value="Transthyretin"/>
    <property type="match status" value="1"/>
</dbReference>
<evidence type="ECO:0000256" key="1">
    <source>
        <dbReference type="ARBA" id="ARBA00001043"/>
    </source>
</evidence>
<dbReference type="OrthoDB" id="10265230at2759"/>
<dbReference type="SMART" id="SM00095">
    <property type="entry name" value="TR_THY"/>
    <property type="match status" value="1"/>
</dbReference>
<keyword evidence="10" id="KW-1185">Reference proteome</keyword>
<evidence type="ECO:0000256" key="2">
    <source>
        <dbReference type="ARBA" id="ARBA00002704"/>
    </source>
</evidence>
<evidence type="ECO:0000256" key="5">
    <source>
        <dbReference type="ARBA" id="ARBA00022631"/>
    </source>
</evidence>
<sequence length="128" mass="14040">MSKSPITTHVLDTANGVAAEGVRTTLHVCNSIDGLSDSWTELGSGQVQSTDKDGRCTQLMLQTNGTYHTLVPGVYRLTFATKDYFASKGSKCFFPSAQVIFEISNPPQNHYHIPLLLSNFSYSTYRGT</sequence>
<dbReference type="FunFam" id="2.60.40.180:FF:000015">
    <property type="entry name" value="5-hydroxyisourate hydrolase"/>
    <property type="match status" value="1"/>
</dbReference>
<keyword evidence="6 7" id="KW-0378">Hydrolase</keyword>
<dbReference type="SUPFAM" id="SSF49472">
    <property type="entry name" value="Transthyretin (synonym: prealbumin)"/>
    <property type="match status" value="1"/>
</dbReference>
<comment type="function">
    <text evidence="2">Catalyzes the hydrolysis of 5-hydroxyisourate (HIU) to 2-oxo-4-hydroxy-4-carboxy-5-ureidoimidazoline (OHCU).</text>
</comment>
<dbReference type="Proteomes" id="UP000007241">
    <property type="component" value="Unassembled WGS sequence"/>
</dbReference>
<reference evidence="9 10" key="1">
    <citation type="submission" date="2009-12" db="EMBL/GenBank/DDBJ databases">
        <title>The draft genome of Batrachochytrium dendrobatidis.</title>
        <authorList>
            <consortium name="US DOE Joint Genome Institute (JGI-PGF)"/>
            <person name="Kuo A."/>
            <person name="Salamov A."/>
            <person name="Schmutz J."/>
            <person name="Lucas S."/>
            <person name="Pitluck S."/>
            <person name="Rosenblum E."/>
            <person name="Stajich J."/>
            <person name="Eisen M."/>
            <person name="Grigoriev I.V."/>
        </authorList>
    </citation>
    <scope>NUCLEOTIDE SEQUENCE [LARGE SCALE GENOMIC DNA]</scope>
    <source>
        <strain evidence="10">JAM81 / FGSC 10211</strain>
    </source>
</reference>
<dbReference type="HOGENOM" id="CLU_115536_1_0_1"/>
<dbReference type="OMA" id="DADSHYH"/>
<dbReference type="InterPro" id="IPR036817">
    <property type="entry name" value="Transthyretin/HIU_hydrolase_sf"/>
</dbReference>
<dbReference type="RefSeq" id="XP_006678893.1">
    <property type="nucleotide sequence ID" value="XM_006678830.1"/>
</dbReference>
<name>F4P3H7_BATDJ</name>
<dbReference type="EC" id="3.5.2.17" evidence="7"/>
<feature type="domain" description="Transthyretin/hydroxyisourate hydrolase" evidence="8">
    <location>
        <begin position="1"/>
        <end position="127"/>
    </location>
</feature>
<evidence type="ECO:0000313" key="10">
    <source>
        <dbReference type="Proteomes" id="UP000007241"/>
    </source>
</evidence>
<comment type="subunit">
    <text evidence="4 7">Homotetramer.</text>
</comment>
<proteinExistence type="inferred from homology"/>